<evidence type="ECO:0000256" key="3">
    <source>
        <dbReference type="ARBA" id="ARBA00023242"/>
    </source>
</evidence>
<dbReference type="PANTHER" id="PTHR46380:SF2">
    <property type="entry name" value="CYCLIN-D-BINDING MYB-LIKE TRANSCRIPTION FACTOR 1"/>
    <property type="match status" value="1"/>
</dbReference>
<sequence>MQDERRQAKIEKYGEDVPESDSNSDQEDQDMKVVNWQNISDRMGGVRSRLQCRLKWLQLKEWEQKNYVQSAIDAKGFEGRKSVKTKNPWRMKRAFKKVANMRAGDQYALLQAILDSGASTEDNIPWKTIGDAEFQATWNSADKKAAWANLKQDFPGSHSVGYRAIAKGLRKRLLADHRDALDERWNPEVHGDVSAKKPRRKTDYRRGQGDNEEELSTRKGRAVSRARNSQNKKSSSKSNEYVRDSDQEEVADSADELQGRNSHEALPRSNGAEVNLDASMEEATTTDDEQEGVHRDEYDADSLFDEFMGNGKDQPMVDRDVSQDLASRVHLLKQAWAS</sequence>
<keyword evidence="6" id="KW-1185">Reference proteome</keyword>
<evidence type="ECO:0000313" key="5">
    <source>
        <dbReference type="EMBL" id="KAL2045754.1"/>
    </source>
</evidence>
<comment type="subcellular location">
    <subcellularLocation>
        <location evidence="1">Nucleus</location>
    </subcellularLocation>
</comment>
<comment type="caution">
    <text evidence="5">The sequence shown here is derived from an EMBL/GenBank/DDBJ whole genome shotgun (WGS) entry which is preliminary data.</text>
</comment>
<protein>
    <recommendedName>
        <fullName evidence="7">Myb-like domain-containing protein</fullName>
    </recommendedName>
</protein>
<feature type="compositionally biased region" description="Basic and acidic residues" evidence="4">
    <location>
        <begin position="257"/>
        <end position="266"/>
    </location>
</feature>
<evidence type="ECO:0000256" key="4">
    <source>
        <dbReference type="SAM" id="MobiDB-lite"/>
    </source>
</evidence>
<evidence type="ECO:0000256" key="2">
    <source>
        <dbReference type="ARBA" id="ARBA00023125"/>
    </source>
</evidence>
<dbReference type="InterPro" id="IPR001005">
    <property type="entry name" value="SANT/Myb"/>
</dbReference>
<dbReference type="PANTHER" id="PTHR46380">
    <property type="entry name" value="CYCLIN-D-BINDING MYB-LIKE TRANSCRIPTION FACTOR 1"/>
    <property type="match status" value="1"/>
</dbReference>
<feature type="region of interest" description="Disordered" evidence="4">
    <location>
        <begin position="189"/>
        <end position="300"/>
    </location>
</feature>
<feature type="region of interest" description="Disordered" evidence="4">
    <location>
        <begin position="1"/>
        <end position="30"/>
    </location>
</feature>
<keyword evidence="2" id="KW-0238">DNA-binding</keyword>
<feature type="compositionally biased region" description="Low complexity" evidence="4">
    <location>
        <begin position="228"/>
        <end position="239"/>
    </location>
</feature>
<accession>A0ABR4AM40</accession>
<dbReference type="CDD" id="cd00167">
    <property type="entry name" value="SANT"/>
    <property type="match status" value="1"/>
</dbReference>
<feature type="compositionally biased region" description="Basic and acidic residues" evidence="4">
    <location>
        <begin position="1"/>
        <end position="15"/>
    </location>
</feature>
<dbReference type="InterPro" id="IPR009057">
    <property type="entry name" value="Homeodomain-like_sf"/>
</dbReference>
<dbReference type="SUPFAM" id="SSF46689">
    <property type="entry name" value="Homeodomain-like"/>
    <property type="match status" value="1"/>
</dbReference>
<evidence type="ECO:0008006" key="7">
    <source>
        <dbReference type="Google" id="ProtNLM"/>
    </source>
</evidence>
<reference evidence="5 6" key="1">
    <citation type="submission" date="2024-09" db="EMBL/GenBank/DDBJ databases">
        <title>Rethinking Asexuality: The Enigmatic Case of Functional Sexual Genes in Lepraria (Stereocaulaceae).</title>
        <authorList>
            <person name="Doellman M."/>
            <person name="Sun Y."/>
            <person name="Barcenas-Pena A."/>
            <person name="Lumbsch H.T."/>
            <person name="Grewe F."/>
        </authorList>
    </citation>
    <scope>NUCLEOTIDE SEQUENCE [LARGE SCALE GENOMIC DNA]</scope>
    <source>
        <strain evidence="5 6">Mercado 3170</strain>
    </source>
</reference>
<evidence type="ECO:0000256" key="1">
    <source>
        <dbReference type="ARBA" id="ARBA00004123"/>
    </source>
</evidence>
<evidence type="ECO:0000313" key="6">
    <source>
        <dbReference type="Proteomes" id="UP001590950"/>
    </source>
</evidence>
<feature type="compositionally biased region" description="Acidic residues" evidence="4">
    <location>
        <begin position="16"/>
        <end position="28"/>
    </location>
</feature>
<feature type="compositionally biased region" description="Acidic residues" evidence="4">
    <location>
        <begin position="246"/>
        <end position="255"/>
    </location>
</feature>
<keyword evidence="3" id="KW-0539">Nucleus</keyword>
<organism evidence="5 6">
    <name type="scientific">Stereocaulon virgatum</name>
    <dbReference type="NCBI Taxonomy" id="373712"/>
    <lineage>
        <taxon>Eukaryota</taxon>
        <taxon>Fungi</taxon>
        <taxon>Dikarya</taxon>
        <taxon>Ascomycota</taxon>
        <taxon>Pezizomycotina</taxon>
        <taxon>Lecanoromycetes</taxon>
        <taxon>OSLEUM clade</taxon>
        <taxon>Lecanoromycetidae</taxon>
        <taxon>Lecanorales</taxon>
        <taxon>Lecanorineae</taxon>
        <taxon>Stereocaulaceae</taxon>
        <taxon>Stereocaulon</taxon>
    </lineage>
</organism>
<dbReference type="Proteomes" id="UP001590950">
    <property type="component" value="Unassembled WGS sequence"/>
</dbReference>
<gene>
    <name evidence="5" type="ORF">N7G274_002185</name>
</gene>
<proteinExistence type="predicted"/>
<dbReference type="InterPro" id="IPR051651">
    <property type="entry name" value="DMTF1_DNA-bind_reg"/>
</dbReference>
<dbReference type="Gene3D" id="1.10.10.60">
    <property type="entry name" value="Homeodomain-like"/>
    <property type="match status" value="1"/>
</dbReference>
<dbReference type="EMBL" id="JBEFKJ010000006">
    <property type="protein sequence ID" value="KAL2045754.1"/>
    <property type="molecule type" value="Genomic_DNA"/>
</dbReference>
<name>A0ABR4AM40_9LECA</name>